<dbReference type="AlphaFoldDB" id="A0A7K3UL56"/>
<dbReference type="InterPro" id="IPR017041">
    <property type="entry name" value="UCP036054"/>
</dbReference>
<feature type="compositionally biased region" description="Basic residues" evidence="1">
    <location>
        <begin position="311"/>
        <end position="320"/>
    </location>
</feature>
<evidence type="ECO:0000313" key="3">
    <source>
        <dbReference type="EMBL" id="NEJ74427.1"/>
    </source>
</evidence>
<feature type="region of interest" description="Disordered" evidence="1">
    <location>
        <begin position="98"/>
        <end position="125"/>
    </location>
</feature>
<gene>
    <name evidence="3" type="ORF">GR197_28475</name>
</gene>
<feature type="compositionally biased region" description="Basic and acidic residues" evidence="1">
    <location>
        <begin position="297"/>
        <end position="309"/>
    </location>
</feature>
<protein>
    <submittedName>
        <fullName evidence="3">DUF3991 domain-containing protein</fullName>
    </submittedName>
</protein>
<dbReference type="Pfam" id="PF13155">
    <property type="entry name" value="Toprim_2"/>
    <property type="match status" value="1"/>
</dbReference>
<comment type="caution">
    <text evidence="3">The sequence shown here is derived from an EMBL/GenBank/DDBJ whole genome shotgun (WGS) entry which is preliminary data.</text>
</comment>
<accession>A0A7K3UL56</accession>
<dbReference type="Pfam" id="PF13154">
    <property type="entry name" value="DUF3991"/>
    <property type="match status" value="1"/>
</dbReference>
<sequence>MQRKSIEELREKVSCGSVLEHAGFAVDLKESTRRAVKFRRRAEIIIVTHEGRGWFDPLSDDKGDVFTLVEYLENVGFVEGVKRVAELVGFRPSEPEWRNSVKPRHAETRLSDRWSQRNRPRPGSGTWRYLSETRYLPTAVLRTALAWNRLREGPCGSMWAVHTDDAGTVRGWEERGPEWRGFASGGTKVLFRFGPAEALRICVTEAAIDAMSLAAIEGIREDTLYLSTGGGWSPSTDMALRALGAGPGVKLIAATDANSQGETYAARLRALAEDVGCEWQRLRPPADDWNEALRQREVEKRENTKEWRGVPHARRPRQGRLRPAEPALDPADRDAGDAGGVMKD</sequence>
<dbReference type="SUPFAM" id="SSF57783">
    <property type="entry name" value="Zinc beta-ribbon"/>
    <property type="match status" value="1"/>
</dbReference>
<evidence type="ECO:0000313" key="4">
    <source>
        <dbReference type="Proteomes" id="UP000471753"/>
    </source>
</evidence>
<dbReference type="RefSeq" id="WP_130663794.1">
    <property type="nucleotide sequence ID" value="NZ_WUFT01000026.1"/>
</dbReference>
<feature type="region of interest" description="Disordered" evidence="1">
    <location>
        <begin position="297"/>
        <end position="344"/>
    </location>
</feature>
<proteinExistence type="predicted"/>
<feature type="compositionally biased region" description="Basic and acidic residues" evidence="1">
    <location>
        <begin position="330"/>
        <end position="344"/>
    </location>
</feature>
<dbReference type="Gene3D" id="3.40.1360.10">
    <property type="match status" value="1"/>
</dbReference>
<organism evidence="3 4">
    <name type="scientific">Rhizobium phaseoli</name>
    <dbReference type="NCBI Taxonomy" id="396"/>
    <lineage>
        <taxon>Bacteria</taxon>
        <taxon>Pseudomonadati</taxon>
        <taxon>Pseudomonadota</taxon>
        <taxon>Alphaproteobacteria</taxon>
        <taxon>Hyphomicrobiales</taxon>
        <taxon>Rhizobiaceae</taxon>
        <taxon>Rhizobium/Agrobacterium group</taxon>
        <taxon>Rhizobium</taxon>
    </lineage>
</organism>
<evidence type="ECO:0000256" key="1">
    <source>
        <dbReference type="SAM" id="MobiDB-lite"/>
    </source>
</evidence>
<dbReference type="InterPro" id="IPR025054">
    <property type="entry name" value="DUF3991"/>
</dbReference>
<dbReference type="Proteomes" id="UP000471753">
    <property type="component" value="Unassembled WGS sequence"/>
</dbReference>
<dbReference type="CDD" id="cd00188">
    <property type="entry name" value="TOPRIM"/>
    <property type="match status" value="1"/>
</dbReference>
<reference evidence="3 4" key="1">
    <citation type="submission" date="2019-12" db="EMBL/GenBank/DDBJ databases">
        <title>Rhizobium genotypes associated with high levels of biological nitrogen fixation by grain legumes in a temperate-maritime cropping system.</title>
        <authorList>
            <person name="Maluk M."/>
            <person name="Francesc Ferrando Molina F."/>
            <person name="Lopez Del Egido L."/>
            <person name="Lafos M."/>
            <person name="Langarica-Fuentes A."/>
            <person name="Gebre Yohannes G."/>
            <person name="Young M.W."/>
            <person name="Martin P."/>
            <person name="Gantlett R."/>
            <person name="Kenicer G."/>
            <person name="Hawes C."/>
            <person name="Begg G.S."/>
            <person name="Quilliam R.S."/>
            <person name="Squire G.R."/>
            <person name="Poole P.S."/>
            <person name="Young P.W."/>
            <person name="Iannetta P.M."/>
            <person name="James E.K."/>
        </authorList>
    </citation>
    <scope>NUCLEOTIDE SEQUENCE [LARGE SCALE GENOMIC DNA]</scope>
    <source>
        <strain evidence="3 4">JHI366</strain>
    </source>
</reference>
<feature type="compositionally biased region" description="Basic and acidic residues" evidence="1">
    <location>
        <begin position="98"/>
        <end position="115"/>
    </location>
</feature>
<dbReference type="EMBL" id="WUFT01000026">
    <property type="protein sequence ID" value="NEJ74427.1"/>
    <property type="molecule type" value="Genomic_DNA"/>
</dbReference>
<feature type="domain" description="DUF3991" evidence="2">
    <location>
        <begin position="128"/>
        <end position="196"/>
    </location>
</feature>
<evidence type="ECO:0000259" key="2">
    <source>
        <dbReference type="Pfam" id="PF13154"/>
    </source>
</evidence>
<dbReference type="PIRSF" id="PIRSF036054">
    <property type="entry name" value="UCP036054"/>
    <property type="match status" value="1"/>
</dbReference>
<name>A0A7K3UL56_9HYPH</name>